<feature type="compositionally biased region" description="Pro residues" evidence="1">
    <location>
        <begin position="686"/>
        <end position="696"/>
    </location>
</feature>
<gene>
    <name evidence="3" type="ordered locus">Os07g0177000</name>
</gene>
<accession>C7J4U8</accession>
<feature type="compositionally biased region" description="Basic and acidic residues" evidence="1">
    <location>
        <begin position="541"/>
        <end position="561"/>
    </location>
</feature>
<evidence type="ECO:0000259" key="2">
    <source>
        <dbReference type="Pfam" id="PF03478"/>
    </source>
</evidence>
<protein>
    <submittedName>
        <fullName evidence="3">Os07g0177000 protein</fullName>
    </submittedName>
</protein>
<feature type="domain" description="KIB1-4 beta-propeller" evidence="2">
    <location>
        <begin position="98"/>
        <end position="340"/>
    </location>
</feature>
<feature type="region of interest" description="Disordered" evidence="1">
    <location>
        <begin position="473"/>
        <end position="527"/>
    </location>
</feature>
<evidence type="ECO:0000256" key="1">
    <source>
        <dbReference type="SAM" id="MobiDB-lite"/>
    </source>
</evidence>
<evidence type="ECO:0000313" key="4">
    <source>
        <dbReference type="Proteomes" id="UP000000763"/>
    </source>
</evidence>
<proteinExistence type="predicted"/>
<dbReference type="Pfam" id="PF03478">
    <property type="entry name" value="Beta-prop_KIB1-4"/>
    <property type="match status" value="1"/>
</dbReference>
<name>C7J4U8_ORYSJ</name>
<dbReference type="Proteomes" id="UP000000763">
    <property type="component" value="Chromosome 7"/>
</dbReference>
<feature type="region of interest" description="Disordered" evidence="1">
    <location>
        <begin position="541"/>
        <end position="762"/>
    </location>
</feature>
<feature type="compositionally biased region" description="Polar residues" evidence="1">
    <location>
        <begin position="473"/>
        <end position="503"/>
    </location>
</feature>
<dbReference type="KEGG" id="dosa:Os07g0177000"/>
<feature type="compositionally biased region" description="Basic and acidic residues" evidence="1">
    <location>
        <begin position="753"/>
        <end position="762"/>
    </location>
</feature>
<dbReference type="InterPro" id="IPR005174">
    <property type="entry name" value="KIB1-4_b-propeller"/>
</dbReference>
<organism evidence="3 4">
    <name type="scientific">Oryza sativa subsp. japonica</name>
    <name type="common">Rice</name>
    <dbReference type="NCBI Taxonomy" id="39947"/>
    <lineage>
        <taxon>Eukaryota</taxon>
        <taxon>Viridiplantae</taxon>
        <taxon>Streptophyta</taxon>
        <taxon>Embryophyta</taxon>
        <taxon>Tracheophyta</taxon>
        <taxon>Spermatophyta</taxon>
        <taxon>Magnoliopsida</taxon>
        <taxon>Liliopsida</taxon>
        <taxon>Poales</taxon>
        <taxon>Poaceae</taxon>
        <taxon>BOP clade</taxon>
        <taxon>Oryzoideae</taxon>
        <taxon>Oryzeae</taxon>
        <taxon>Oryzinae</taxon>
        <taxon>Oryza</taxon>
        <taxon>Oryza sativa</taxon>
    </lineage>
</organism>
<feature type="compositionally biased region" description="Low complexity" evidence="1">
    <location>
        <begin position="713"/>
        <end position="722"/>
    </location>
</feature>
<reference evidence="4" key="2">
    <citation type="journal article" date="2008" name="Nucleic Acids Res.">
        <title>The rice annotation project database (RAP-DB): 2008 update.</title>
        <authorList>
            <consortium name="The rice annotation project (RAP)"/>
        </authorList>
    </citation>
    <scope>GENOME REANNOTATION</scope>
    <source>
        <strain evidence="4">cv. Nipponbare</strain>
    </source>
</reference>
<reference evidence="3 4" key="1">
    <citation type="journal article" date="2005" name="Nature">
        <title>The map-based sequence of the rice genome.</title>
        <authorList>
            <consortium name="International rice genome sequencing project (IRGSP)"/>
            <person name="Matsumoto T."/>
            <person name="Wu J."/>
            <person name="Kanamori H."/>
            <person name="Katayose Y."/>
            <person name="Fujisawa M."/>
            <person name="Namiki N."/>
            <person name="Mizuno H."/>
            <person name="Yamamoto K."/>
            <person name="Antonio B.A."/>
            <person name="Baba T."/>
            <person name="Sakata K."/>
            <person name="Nagamura Y."/>
            <person name="Aoki H."/>
            <person name="Arikawa K."/>
            <person name="Arita K."/>
            <person name="Bito T."/>
            <person name="Chiden Y."/>
            <person name="Fujitsuka N."/>
            <person name="Fukunaka R."/>
            <person name="Hamada M."/>
            <person name="Harada C."/>
            <person name="Hayashi A."/>
            <person name="Hijishita S."/>
            <person name="Honda M."/>
            <person name="Hosokawa S."/>
            <person name="Ichikawa Y."/>
            <person name="Idonuma A."/>
            <person name="Iijima M."/>
            <person name="Ikeda M."/>
            <person name="Ikeno M."/>
            <person name="Ito K."/>
            <person name="Ito S."/>
            <person name="Ito T."/>
            <person name="Ito Y."/>
            <person name="Ito Y."/>
            <person name="Iwabuchi A."/>
            <person name="Kamiya K."/>
            <person name="Karasawa W."/>
            <person name="Kurita K."/>
            <person name="Katagiri S."/>
            <person name="Kikuta A."/>
            <person name="Kobayashi H."/>
            <person name="Kobayashi N."/>
            <person name="Machita K."/>
            <person name="Maehara T."/>
            <person name="Masukawa M."/>
            <person name="Mizubayashi T."/>
            <person name="Mukai Y."/>
            <person name="Nagasaki H."/>
            <person name="Nagata Y."/>
            <person name="Naito S."/>
            <person name="Nakashima M."/>
            <person name="Nakama Y."/>
            <person name="Nakamichi Y."/>
            <person name="Nakamura M."/>
            <person name="Meguro A."/>
            <person name="Negishi M."/>
            <person name="Ohta I."/>
            <person name="Ohta T."/>
            <person name="Okamoto M."/>
            <person name="Ono N."/>
            <person name="Saji S."/>
            <person name="Sakaguchi M."/>
            <person name="Sakai K."/>
            <person name="Shibata M."/>
            <person name="Shimokawa T."/>
            <person name="Song J."/>
            <person name="Takazaki Y."/>
            <person name="Terasawa K."/>
            <person name="Tsugane M."/>
            <person name="Tsuji K."/>
            <person name="Ueda S."/>
            <person name="Waki K."/>
            <person name="Yamagata H."/>
            <person name="Yamamoto M."/>
            <person name="Yamamoto S."/>
            <person name="Yamane H."/>
            <person name="Yoshiki S."/>
            <person name="Yoshihara R."/>
            <person name="Yukawa K."/>
            <person name="Zhong H."/>
            <person name="Yano M."/>
            <person name="Yuan Q."/>
            <person name="Ouyang S."/>
            <person name="Liu J."/>
            <person name="Jones K.M."/>
            <person name="Gansberger K."/>
            <person name="Moffat K."/>
            <person name="Hill J."/>
            <person name="Bera J."/>
            <person name="Fadrosh D."/>
            <person name="Jin S."/>
            <person name="Johri S."/>
            <person name="Kim M."/>
            <person name="Overton L."/>
            <person name="Reardon M."/>
            <person name="Tsitrin T."/>
            <person name="Vuong H."/>
            <person name="Weaver B."/>
            <person name="Ciecko A."/>
            <person name="Tallon L."/>
            <person name="Jackson J."/>
            <person name="Pai G."/>
            <person name="Aken S.V."/>
            <person name="Utterback T."/>
            <person name="Reidmuller S."/>
            <person name="Feldblyum T."/>
            <person name="Hsiao J."/>
            <person name="Zismann V."/>
            <person name="Iobst S."/>
            <person name="de Vazeille A.R."/>
            <person name="Buell C.R."/>
            <person name="Ying K."/>
            <person name="Li Y."/>
            <person name="Lu T."/>
            <person name="Huang Y."/>
            <person name="Zhao Q."/>
            <person name="Feng Q."/>
            <person name="Zhang L."/>
            <person name="Zhu J."/>
            <person name="Weng Q."/>
            <person name="Mu J."/>
            <person name="Lu Y."/>
            <person name="Fan D."/>
            <person name="Liu Y."/>
            <person name="Guan J."/>
            <person name="Zhang Y."/>
            <person name="Yu S."/>
            <person name="Liu X."/>
            <person name="Zhang Y."/>
            <person name="Hong G."/>
            <person name="Han B."/>
            <person name="Choisne N."/>
            <person name="Demange N."/>
            <person name="Orjeda G."/>
            <person name="Samain S."/>
            <person name="Cattolico L."/>
            <person name="Pelletier E."/>
            <person name="Couloux A."/>
            <person name="Segurens B."/>
            <person name="Wincker P."/>
            <person name="D'Hont A."/>
            <person name="Scarpelli C."/>
            <person name="Weissenbach J."/>
            <person name="Salanoubat M."/>
            <person name="Quetier F."/>
            <person name="Yu Y."/>
            <person name="Kim H.R."/>
            <person name="Rambo T."/>
            <person name="Currie J."/>
            <person name="Collura K."/>
            <person name="Luo M."/>
            <person name="Yang T."/>
            <person name="Ammiraju J.S.S."/>
            <person name="Engler F."/>
            <person name="Soderlund C."/>
            <person name="Wing R.A."/>
            <person name="Palmer L.E."/>
            <person name="de la Bastide M."/>
            <person name="Spiegel L."/>
            <person name="Nascimento L."/>
            <person name="Zutavern T."/>
            <person name="O'Shaughnessy A."/>
            <person name="Dike S."/>
            <person name="Dedhia N."/>
            <person name="Preston R."/>
            <person name="Balija V."/>
            <person name="McCombie W.R."/>
            <person name="Chow T."/>
            <person name="Chen H."/>
            <person name="Chung M."/>
            <person name="Chen C."/>
            <person name="Shaw J."/>
            <person name="Wu H."/>
            <person name="Hsiao K."/>
            <person name="Chao Y."/>
            <person name="Chu M."/>
            <person name="Cheng C."/>
            <person name="Hour A."/>
            <person name="Lee P."/>
            <person name="Lin S."/>
            <person name="Lin Y."/>
            <person name="Liou J."/>
            <person name="Liu S."/>
            <person name="Hsing Y."/>
            <person name="Raghuvanshi S."/>
            <person name="Mohanty A."/>
            <person name="Bharti A.K."/>
            <person name="Gaur A."/>
            <person name="Gupta V."/>
            <person name="Kumar D."/>
            <person name="Ravi V."/>
            <person name="Vij S."/>
            <person name="Kapur A."/>
            <person name="Khurana P."/>
            <person name="Khurana P."/>
            <person name="Khurana J.P."/>
            <person name="Tyagi A.K."/>
            <person name="Gaikwad K."/>
            <person name="Singh A."/>
            <person name="Dalal V."/>
            <person name="Srivastava S."/>
            <person name="Dixit A."/>
            <person name="Pal A.K."/>
            <person name="Ghazi I.A."/>
            <person name="Yadav M."/>
            <person name="Pandit A."/>
            <person name="Bhargava A."/>
            <person name="Sureshbabu K."/>
            <person name="Batra K."/>
            <person name="Sharma T.R."/>
            <person name="Mohapatra T."/>
            <person name="Singh N.K."/>
            <person name="Messing J."/>
            <person name="Nelson A.B."/>
            <person name="Fuks G."/>
            <person name="Kavchok S."/>
            <person name="Keizer G."/>
            <person name="Linton E."/>
            <person name="Llaca V."/>
            <person name="Song R."/>
            <person name="Tanyolac B."/>
            <person name="Young S."/>
            <person name="Ho-Il K."/>
            <person name="Hahn J.H."/>
            <person name="Sangsakoo G."/>
            <person name="Vanavichit A."/>
            <person name="de Mattos Luiz.A.T."/>
            <person name="Zimmer P.D."/>
            <person name="Malone G."/>
            <person name="Dellagostin O."/>
            <person name="de Oliveira A.C."/>
            <person name="Bevan M."/>
            <person name="Bancroft I."/>
            <person name="Minx P."/>
            <person name="Cordum H."/>
            <person name="Wilson R."/>
            <person name="Cheng Z."/>
            <person name="Jin W."/>
            <person name="Jiang J."/>
            <person name="Leong S.A."/>
            <person name="Iwama H."/>
            <person name="Gojobori T."/>
            <person name="Itoh T."/>
            <person name="Niimura Y."/>
            <person name="Fujii Y."/>
            <person name="Habara T."/>
            <person name="Sakai H."/>
            <person name="Sato Y."/>
            <person name="Wilson G."/>
            <person name="Kumar K."/>
            <person name="McCouch S."/>
            <person name="Juretic N."/>
            <person name="Hoen D."/>
            <person name="Wright S."/>
            <person name="Bruskiewich R."/>
            <person name="Bureau T."/>
            <person name="Miyao A."/>
            <person name="Hirochika H."/>
            <person name="Nishikawa T."/>
            <person name="Kadowaki K."/>
            <person name="Sugiura M."/>
            <person name="Burr B."/>
            <person name="Sasaki T."/>
        </authorList>
    </citation>
    <scope>NUCLEOTIDE SEQUENCE [LARGE SCALE GENOMIC DNA]</scope>
    <source>
        <strain evidence="4">cv. Nipponbare</strain>
    </source>
</reference>
<dbReference type="PANTHER" id="PTHR33165:SF91">
    <property type="entry name" value="OS07G0177000 PROTEIN"/>
    <property type="match status" value="1"/>
</dbReference>
<dbReference type="EMBL" id="AP008213">
    <property type="protein sequence ID" value="BAH93804.1"/>
    <property type="molecule type" value="Genomic_DNA"/>
</dbReference>
<evidence type="ECO:0000313" key="3">
    <source>
        <dbReference type="EMBL" id="BAH93804.1"/>
    </source>
</evidence>
<feature type="compositionally biased region" description="Low complexity" evidence="1">
    <location>
        <begin position="732"/>
        <end position="745"/>
    </location>
</feature>
<feature type="compositionally biased region" description="Basic and acidic residues" evidence="1">
    <location>
        <begin position="613"/>
        <end position="623"/>
    </location>
</feature>
<dbReference type="PANTHER" id="PTHR33165">
    <property type="entry name" value="F-BOX DOMAIN CONTAINING PROTEIN-LIKE-RELATED"/>
    <property type="match status" value="1"/>
</dbReference>
<sequence>MAEQGGGVCWAYLPAELAELIAAGGGGGSSTDYVRFRAVCSPWRAAAPSPRGRGVLDPRLHPGARWMMFPEGFGRFPGHRALAGHARFLDLSASAAAALIRVPLPFLRDHCVLDSPDGLLLLQRDGDTAIRLLHPFTGDIAEFPPPRFPRPPAPPPGLRPHRRSDIRKICAAVDVADEGIVTVMLAVEKIGRVAFAAAGDDDWVISTWKENQLDNALSFQGGSCMWDGLIHASVIDPPRRRRREGEESVAQPPVPPPRRIATCSSEEIHLPSLVELDSELMLVGYNGSSLSRILVLRLADLAMGMIVPVANIGDHVLFIGARSLCVSPGWLPSIRGNSIVCFHAGENYLAQYHLGTGSWSPASDGQLMLSPPSRPCSLIHHIFTCCYRQFCYISSVLYGDLVSGSAKVQTCSRNKGLIFCSESEPEWWAMRKYRYGDSTRQGFHPRLSQTAPPQNPRRVAGTFVEGHRCRACKTSSSDSTSTANPAARPETTSHPGTQLQETNGAADDQRTGCRNNSARHPYRTTELPGIDWKQLSLRREEHLRRGERPPHRQRAPEEQLLKKGRTGSGGLEGREMEAPSPSPAKAAVGRQPGQDHAAAGARARSARAPLDNRTSRRQPESRRQPGSVVADETAPELLRPRAPASTKTVAGRAETRRHAAVVTPARSGEATGSGDALDGAAQSPTAAPPSPQGAPPPRRRRDLAVPPPRPRRPAAIVATPAPGRDGAEGDGPAAAIPARRPALPATSSSGGEAGRREEEGRRWLGFRPRAAARGRCEGRVLPPPIISF</sequence>
<feature type="compositionally biased region" description="Low complexity" evidence="1">
    <location>
        <begin position="597"/>
        <end position="608"/>
    </location>
</feature>
<dbReference type="AlphaFoldDB" id="C7J4U8"/>